<feature type="signal peptide" evidence="1">
    <location>
        <begin position="1"/>
        <end position="15"/>
    </location>
</feature>
<evidence type="ECO:0000313" key="3">
    <source>
        <dbReference type="Proteomes" id="UP000799753"/>
    </source>
</evidence>
<reference evidence="2" key="1">
    <citation type="journal article" date="2020" name="Stud. Mycol.">
        <title>101 Dothideomycetes genomes: a test case for predicting lifestyles and emergence of pathogens.</title>
        <authorList>
            <person name="Haridas S."/>
            <person name="Albert R."/>
            <person name="Binder M."/>
            <person name="Bloem J."/>
            <person name="Labutti K."/>
            <person name="Salamov A."/>
            <person name="Andreopoulos B."/>
            <person name="Baker S."/>
            <person name="Barry K."/>
            <person name="Bills G."/>
            <person name="Bluhm B."/>
            <person name="Cannon C."/>
            <person name="Castanera R."/>
            <person name="Culley D."/>
            <person name="Daum C."/>
            <person name="Ezra D."/>
            <person name="Gonzalez J."/>
            <person name="Henrissat B."/>
            <person name="Kuo A."/>
            <person name="Liang C."/>
            <person name="Lipzen A."/>
            <person name="Lutzoni F."/>
            <person name="Magnuson J."/>
            <person name="Mondo S."/>
            <person name="Nolan M."/>
            <person name="Ohm R."/>
            <person name="Pangilinan J."/>
            <person name="Park H.-J."/>
            <person name="Ramirez L."/>
            <person name="Alfaro M."/>
            <person name="Sun H."/>
            <person name="Tritt A."/>
            <person name="Yoshinaga Y."/>
            <person name="Zwiers L.-H."/>
            <person name="Turgeon B."/>
            <person name="Goodwin S."/>
            <person name="Spatafora J."/>
            <person name="Crous P."/>
            <person name="Grigoriev I."/>
        </authorList>
    </citation>
    <scope>NUCLEOTIDE SEQUENCE</scope>
    <source>
        <strain evidence="2">CBS 473.64</strain>
    </source>
</reference>
<dbReference type="Proteomes" id="UP000799753">
    <property type="component" value="Unassembled WGS sequence"/>
</dbReference>
<proteinExistence type="predicted"/>
<keyword evidence="1" id="KW-0732">Signal</keyword>
<dbReference type="AlphaFoldDB" id="A0A6A6S3P6"/>
<evidence type="ECO:0008006" key="4">
    <source>
        <dbReference type="Google" id="ProtNLM"/>
    </source>
</evidence>
<protein>
    <recommendedName>
        <fullName evidence="4">Cell wall protein</fullName>
    </recommendedName>
</protein>
<feature type="chain" id="PRO_5025337058" description="Cell wall protein" evidence="1">
    <location>
        <begin position="16"/>
        <end position="225"/>
    </location>
</feature>
<sequence>MRYSTFALCIAAVSALPQAPGLVYKVILPLDYSSLFSPGNGITSLGDTLVSSAQQTSVHANAIYNASGQFTVDAPPSGTNVAPAIQLAQVFASANSLLWTTATELEKKVCAIASSINEQNINGQKANLVAGINAQANAILKLKSSLDDTIAKIKSLVASFTAEEKAIFIATIGALAKSAEASVMPVARLIQGLQTAGVSGLAGSSSALQASASALSQTATNVQFD</sequence>
<accession>A0A6A6S3P6</accession>
<dbReference type="EMBL" id="MU006782">
    <property type="protein sequence ID" value="KAF2641752.1"/>
    <property type="molecule type" value="Genomic_DNA"/>
</dbReference>
<evidence type="ECO:0000313" key="2">
    <source>
        <dbReference type="EMBL" id="KAF2641752.1"/>
    </source>
</evidence>
<dbReference type="OrthoDB" id="3800563at2759"/>
<keyword evidence="3" id="KW-1185">Reference proteome</keyword>
<evidence type="ECO:0000256" key="1">
    <source>
        <dbReference type="SAM" id="SignalP"/>
    </source>
</evidence>
<organism evidence="2 3">
    <name type="scientific">Massarina eburnea CBS 473.64</name>
    <dbReference type="NCBI Taxonomy" id="1395130"/>
    <lineage>
        <taxon>Eukaryota</taxon>
        <taxon>Fungi</taxon>
        <taxon>Dikarya</taxon>
        <taxon>Ascomycota</taxon>
        <taxon>Pezizomycotina</taxon>
        <taxon>Dothideomycetes</taxon>
        <taxon>Pleosporomycetidae</taxon>
        <taxon>Pleosporales</taxon>
        <taxon>Massarineae</taxon>
        <taxon>Massarinaceae</taxon>
        <taxon>Massarina</taxon>
    </lineage>
</organism>
<name>A0A6A6S3P6_9PLEO</name>
<gene>
    <name evidence="2" type="ORF">P280DRAFT_516773</name>
</gene>